<dbReference type="Proteomes" id="UP000256869">
    <property type="component" value="Unassembled WGS sequence"/>
</dbReference>
<organism evidence="5 6">
    <name type="scientific">Cohnella lupini</name>
    <dbReference type="NCBI Taxonomy" id="1294267"/>
    <lineage>
        <taxon>Bacteria</taxon>
        <taxon>Bacillati</taxon>
        <taxon>Bacillota</taxon>
        <taxon>Bacilli</taxon>
        <taxon>Bacillales</taxon>
        <taxon>Paenibacillaceae</taxon>
        <taxon>Cohnella</taxon>
    </lineage>
</organism>
<accession>A0A3D9HUE1</accession>
<evidence type="ECO:0000313" key="6">
    <source>
        <dbReference type="Proteomes" id="UP000256869"/>
    </source>
</evidence>
<reference evidence="5 6" key="1">
    <citation type="submission" date="2018-07" db="EMBL/GenBank/DDBJ databases">
        <title>Genomic Encyclopedia of Type Strains, Phase III (KMG-III): the genomes of soil and plant-associated and newly described type strains.</title>
        <authorList>
            <person name="Whitman W."/>
        </authorList>
    </citation>
    <scope>NUCLEOTIDE SEQUENCE [LARGE SCALE GENOMIC DNA]</scope>
    <source>
        <strain evidence="5 6">CECT 8236</strain>
    </source>
</reference>
<gene>
    <name evidence="5" type="ORF">DFP95_1272</name>
</gene>
<dbReference type="SUPFAM" id="SSF54534">
    <property type="entry name" value="FKBP-like"/>
    <property type="match status" value="1"/>
</dbReference>
<dbReference type="EMBL" id="QRDY01000027">
    <property type="protein sequence ID" value="RED53035.1"/>
    <property type="molecule type" value="Genomic_DNA"/>
</dbReference>
<dbReference type="InterPro" id="IPR000297">
    <property type="entry name" value="PPIase_PpiC"/>
</dbReference>
<feature type="signal peptide" evidence="3">
    <location>
        <begin position="1"/>
        <end position="30"/>
    </location>
</feature>
<feature type="region of interest" description="Disordered" evidence="2">
    <location>
        <begin position="326"/>
        <end position="368"/>
    </location>
</feature>
<dbReference type="RefSeq" id="WP_115995486.1">
    <property type="nucleotide sequence ID" value="NZ_QRDY01000027.1"/>
</dbReference>
<dbReference type="InterPro" id="IPR046357">
    <property type="entry name" value="PPIase_dom_sf"/>
</dbReference>
<dbReference type="SUPFAM" id="SSF109998">
    <property type="entry name" value="Triger factor/SurA peptide-binding domain-like"/>
    <property type="match status" value="1"/>
</dbReference>
<proteinExistence type="predicted"/>
<dbReference type="PROSITE" id="PS51257">
    <property type="entry name" value="PROKAR_LIPOPROTEIN"/>
    <property type="match status" value="1"/>
</dbReference>
<dbReference type="Gene3D" id="3.10.50.40">
    <property type="match status" value="1"/>
</dbReference>
<feature type="compositionally biased region" description="Low complexity" evidence="2">
    <location>
        <begin position="335"/>
        <end position="368"/>
    </location>
</feature>
<keyword evidence="3" id="KW-0732">Signal</keyword>
<keyword evidence="6" id="KW-1185">Reference proteome</keyword>
<keyword evidence="1" id="KW-0697">Rotamase</keyword>
<dbReference type="PROSITE" id="PS50198">
    <property type="entry name" value="PPIC_PPIASE_2"/>
    <property type="match status" value="1"/>
</dbReference>
<dbReference type="Pfam" id="PF13616">
    <property type="entry name" value="Rotamase_3"/>
    <property type="match status" value="1"/>
</dbReference>
<keyword evidence="1" id="KW-0413">Isomerase</keyword>
<dbReference type="AlphaFoldDB" id="A0A3D9HUE1"/>
<evidence type="ECO:0000259" key="4">
    <source>
        <dbReference type="PROSITE" id="PS50198"/>
    </source>
</evidence>
<comment type="caution">
    <text evidence="5">The sequence shown here is derived from an EMBL/GenBank/DDBJ whole genome shotgun (WGS) entry which is preliminary data.</text>
</comment>
<evidence type="ECO:0000313" key="5">
    <source>
        <dbReference type="EMBL" id="RED53035.1"/>
    </source>
</evidence>
<dbReference type="GO" id="GO:0003755">
    <property type="term" value="F:peptidyl-prolyl cis-trans isomerase activity"/>
    <property type="evidence" value="ECO:0007669"/>
    <property type="project" value="UniProtKB-KW"/>
</dbReference>
<evidence type="ECO:0000256" key="1">
    <source>
        <dbReference type="PROSITE-ProRule" id="PRU00278"/>
    </source>
</evidence>
<dbReference type="PANTHER" id="PTHR47245">
    <property type="entry name" value="PEPTIDYLPROLYL ISOMERASE"/>
    <property type="match status" value="1"/>
</dbReference>
<protein>
    <submittedName>
        <fullName evidence="5">Foldase protein PrsA</fullName>
    </submittedName>
</protein>
<dbReference type="PANTHER" id="PTHR47245:SF2">
    <property type="entry name" value="PEPTIDYL-PROLYL CIS-TRANS ISOMERASE HP_0175-RELATED"/>
    <property type="match status" value="1"/>
</dbReference>
<sequence>MLHRNRMPKSRLAMLTLVAVMLVALISACGKDKDGASGSTVIATYKGGQVTEKEFDKYVAFQTIMNPQSAMYMSIPQFKEQFVKQYIVTSVLKEEITDDEKKAAKTAADSFKTEFEDAVKSQPDLKKHLDDNDLSVKEAVAMYQDLAAFQAYYAAKEKELKPTVKDEEIKAVYDKAPTDYNVVTLRHILIGTQDPNTGAELKSDADALKLAKEVKAQLDAGGDWTAIAKANSTDAGSKDKGGLYDKQLAIDWVAEFKDAANKQEIGKIGDPVKTDYGYHVIKVESREEASSYDKLSAAAKERITTDLTTTKVSDFLTAEQDKLEIKVTLPAEPTPSASGSPDASPSGSPSESPSSSPSASPSASGATK</sequence>
<dbReference type="OrthoDB" id="14196at2"/>
<feature type="chain" id="PRO_5017657685" evidence="3">
    <location>
        <begin position="31"/>
        <end position="368"/>
    </location>
</feature>
<dbReference type="InterPro" id="IPR050245">
    <property type="entry name" value="PrsA_foldase"/>
</dbReference>
<evidence type="ECO:0000256" key="2">
    <source>
        <dbReference type="SAM" id="MobiDB-lite"/>
    </source>
</evidence>
<name>A0A3D9HUE1_9BACL</name>
<feature type="domain" description="PpiC" evidence="4">
    <location>
        <begin position="180"/>
        <end position="285"/>
    </location>
</feature>
<dbReference type="InterPro" id="IPR027304">
    <property type="entry name" value="Trigger_fact/SurA_dom_sf"/>
</dbReference>
<evidence type="ECO:0000256" key="3">
    <source>
        <dbReference type="SAM" id="SignalP"/>
    </source>
</evidence>